<reference evidence="1" key="1">
    <citation type="submission" date="2014-09" db="EMBL/GenBank/DDBJ databases">
        <authorList>
            <person name="Magalhaes I.L.F."/>
            <person name="Oliveira U."/>
            <person name="Santos F.R."/>
            <person name="Vidigal T.H.D.A."/>
            <person name="Brescovit A.D."/>
            <person name="Santos A.J."/>
        </authorList>
    </citation>
    <scope>NUCLEOTIDE SEQUENCE</scope>
    <source>
        <tissue evidence="1">Shoot tissue taken approximately 20 cm above the soil surface</tissue>
    </source>
</reference>
<name>A0A0A8Y4R7_ARUDO</name>
<protein>
    <submittedName>
        <fullName evidence="1">Uncharacterized protein</fullName>
    </submittedName>
</protein>
<evidence type="ECO:0000313" key="1">
    <source>
        <dbReference type="EMBL" id="JAD19668.1"/>
    </source>
</evidence>
<reference evidence="1" key="2">
    <citation type="journal article" date="2015" name="Data Brief">
        <title>Shoot transcriptome of the giant reed, Arundo donax.</title>
        <authorList>
            <person name="Barrero R.A."/>
            <person name="Guerrero F.D."/>
            <person name="Moolhuijzen P."/>
            <person name="Goolsby J.A."/>
            <person name="Tidwell J."/>
            <person name="Bellgard S.E."/>
            <person name="Bellgard M.I."/>
        </authorList>
    </citation>
    <scope>NUCLEOTIDE SEQUENCE</scope>
    <source>
        <tissue evidence="1">Shoot tissue taken approximately 20 cm above the soil surface</tissue>
    </source>
</reference>
<organism evidence="1">
    <name type="scientific">Arundo donax</name>
    <name type="common">Giant reed</name>
    <name type="synonym">Donax arundinaceus</name>
    <dbReference type="NCBI Taxonomy" id="35708"/>
    <lineage>
        <taxon>Eukaryota</taxon>
        <taxon>Viridiplantae</taxon>
        <taxon>Streptophyta</taxon>
        <taxon>Embryophyta</taxon>
        <taxon>Tracheophyta</taxon>
        <taxon>Spermatophyta</taxon>
        <taxon>Magnoliopsida</taxon>
        <taxon>Liliopsida</taxon>
        <taxon>Poales</taxon>
        <taxon>Poaceae</taxon>
        <taxon>PACMAD clade</taxon>
        <taxon>Arundinoideae</taxon>
        <taxon>Arundineae</taxon>
        <taxon>Arundo</taxon>
    </lineage>
</organism>
<accession>A0A0A8Y4R7</accession>
<dbReference type="AlphaFoldDB" id="A0A0A8Y4R7"/>
<dbReference type="EMBL" id="GBRH01278227">
    <property type="protein sequence ID" value="JAD19668.1"/>
    <property type="molecule type" value="Transcribed_RNA"/>
</dbReference>
<proteinExistence type="predicted"/>
<sequence>MSTLFNFTDSSVSKQGTLFAQRPLFFHKF</sequence>